<dbReference type="SUPFAM" id="SSF64518">
    <property type="entry name" value="Phase 1 flagellin"/>
    <property type="match status" value="1"/>
</dbReference>
<dbReference type="GO" id="GO:0009288">
    <property type="term" value="C:bacterial-type flagellum"/>
    <property type="evidence" value="ECO:0007669"/>
    <property type="project" value="InterPro"/>
</dbReference>
<protein>
    <submittedName>
        <fullName evidence="2">Flagellar biosynthesis protein FlgL</fullName>
    </submittedName>
</protein>
<keyword evidence="2" id="KW-0966">Cell projection</keyword>
<dbReference type="STRING" id="1850254.LPB137_11230"/>
<organism evidence="2 3">
    <name type="scientific">Poseidonibacter parvus</name>
    <dbReference type="NCBI Taxonomy" id="1850254"/>
    <lineage>
        <taxon>Bacteria</taxon>
        <taxon>Pseudomonadati</taxon>
        <taxon>Campylobacterota</taxon>
        <taxon>Epsilonproteobacteria</taxon>
        <taxon>Campylobacterales</taxon>
        <taxon>Arcobacteraceae</taxon>
        <taxon>Poseidonibacter</taxon>
    </lineage>
</organism>
<dbReference type="Pfam" id="PF00669">
    <property type="entry name" value="Flagellin_N"/>
    <property type="match status" value="1"/>
</dbReference>
<dbReference type="AlphaFoldDB" id="A0A1P8KPG1"/>
<reference evidence="2 3" key="1">
    <citation type="submission" date="2017-01" db="EMBL/GenBank/DDBJ databases">
        <title>Genome sequencing of Arcobacter sp. LPB0137.</title>
        <authorList>
            <person name="Lee G.-W."/>
            <person name="Yi H."/>
        </authorList>
    </citation>
    <scope>NUCLEOTIDE SEQUENCE [LARGE SCALE GENOMIC DNA]</scope>
    <source>
        <strain evidence="2 3">LPB0137</strain>
    </source>
</reference>
<dbReference type="RefSeq" id="WP_076088086.1">
    <property type="nucleotide sequence ID" value="NZ_CP019070.1"/>
</dbReference>
<keyword evidence="2" id="KW-0282">Flagellum</keyword>
<evidence type="ECO:0000259" key="1">
    <source>
        <dbReference type="Pfam" id="PF00669"/>
    </source>
</evidence>
<accession>A0A1P8KPG1</accession>
<dbReference type="OrthoDB" id="9758307at2"/>
<evidence type="ECO:0000313" key="3">
    <source>
        <dbReference type="Proteomes" id="UP000186074"/>
    </source>
</evidence>
<dbReference type="PANTHER" id="PTHR42792:SF1">
    <property type="entry name" value="FLAGELLAR HOOK-ASSOCIATED PROTEIN 3"/>
    <property type="match status" value="1"/>
</dbReference>
<evidence type="ECO:0000313" key="2">
    <source>
        <dbReference type="EMBL" id="APW66379.1"/>
    </source>
</evidence>
<dbReference type="InterPro" id="IPR001492">
    <property type="entry name" value="Flagellin"/>
</dbReference>
<dbReference type="PANTHER" id="PTHR42792">
    <property type="entry name" value="FLAGELLIN"/>
    <property type="match status" value="1"/>
</dbReference>
<keyword evidence="2" id="KW-0969">Cilium</keyword>
<dbReference type="EMBL" id="CP019070">
    <property type="protein sequence ID" value="APW66379.1"/>
    <property type="molecule type" value="Genomic_DNA"/>
</dbReference>
<keyword evidence="3" id="KW-1185">Reference proteome</keyword>
<feature type="domain" description="Flagellin N-terminal" evidence="1">
    <location>
        <begin position="7"/>
        <end position="134"/>
    </location>
</feature>
<name>A0A1P8KPG1_9BACT</name>
<dbReference type="Gene3D" id="1.20.1330.10">
    <property type="entry name" value="f41 fragment of flagellin, N-terminal domain"/>
    <property type="match status" value="1"/>
</dbReference>
<proteinExistence type="predicted"/>
<gene>
    <name evidence="2" type="ORF">LPB137_11230</name>
</gene>
<dbReference type="GO" id="GO:0005198">
    <property type="term" value="F:structural molecule activity"/>
    <property type="evidence" value="ECO:0007669"/>
    <property type="project" value="InterPro"/>
</dbReference>
<dbReference type="InterPro" id="IPR001029">
    <property type="entry name" value="Flagellin_N"/>
</dbReference>
<sequence>MINQTEQTLYRLSNLNAEQTRISYQLSTGKVIDKGSEDSSLYSREIYIDDRIRTYEGIQTQIERTTAQNNVSDSTIGEMKALFELAKTEIIKANTDTTSDEGKKAIALNLAGIKENLFDLANTQVEGEYLFAGSDSSVIPFTKDSDGNVTYEGNNIARKISVDDGSYRERGVNGYDVMTYPSSTALSGETLNFKEADTIIDENGDIWKLNAAKTDIEMLKKDGTVDTSVASKAVDSNDGLTPPTYTINDIGSDSGTKFEARSNIFDLIDDLVNTLNKVDSDGNAIDDDTRDALLSENQEKFSESYDALNLAHSELGSKNQMFEISLERVTSKLTQYTILSQEVGAADLTKLAIESAALELTYTSLYSTIQRTNELSLTNFLN</sequence>
<dbReference type="KEGG" id="alp:LPB137_11230"/>
<dbReference type="Proteomes" id="UP000186074">
    <property type="component" value="Chromosome"/>
</dbReference>